<dbReference type="OMA" id="PSWKISH"/>
<gene>
    <name evidence="2" type="ORF">ASPBRDRAFT_55097</name>
</gene>
<reference evidence="3" key="1">
    <citation type="journal article" date="2017" name="Genome Biol.">
        <title>Comparative genomics reveals high biological diversity and specific adaptations in the industrially and medically important fungal genus Aspergillus.</title>
        <authorList>
            <person name="de Vries R.P."/>
            <person name="Riley R."/>
            <person name="Wiebenga A."/>
            <person name="Aguilar-Osorio G."/>
            <person name="Amillis S."/>
            <person name="Uchima C.A."/>
            <person name="Anderluh G."/>
            <person name="Asadollahi M."/>
            <person name="Askin M."/>
            <person name="Barry K."/>
            <person name="Battaglia E."/>
            <person name="Bayram O."/>
            <person name="Benocci T."/>
            <person name="Braus-Stromeyer S.A."/>
            <person name="Caldana C."/>
            <person name="Canovas D."/>
            <person name="Cerqueira G.C."/>
            <person name="Chen F."/>
            <person name="Chen W."/>
            <person name="Choi C."/>
            <person name="Clum A."/>
            <person name="Dos Santos R.A."/>
            <person name="Damasio A.R."/>
            <person name="Diallinas G."/>
            <person name="Emri T."/>
            <person name="Fekete E."/>
            <person name="Flipphi M."/>
            <person name="Freyberg S."/>
            <person name="Gallo A."/>
            <person name="Gournas C."/>
            <person name="Habgood R."/>
            <person name="Hainaut M."/>
            <person name="Harispe M.L."/>
            <person name="Henrissat B."/>
            <person name="Hilden K.S."/>
            <person name="Hope R."/>
            <person name="Hossain A."/>
            <person name="Karabika E."/>
            <person name="Karaffa L."/>
            <person name="Karanyi Z."/>
            <person name="Krasevec N."/>
            <person name="Kuo A."/>
            <person name="Kusch H."/>
            <person name="LaButti K."/>
            <person name="Lagendijk E.L."/>
            <person name="Lapidus A."/>
            <person name="Levasseur A."/>
            <person name="Lindquist E."/>
            <person name="Lipzen A."/>
            <person name="Logrieco A.F."/>
            <person name="MacCabe A."/>
            <person name="Maekelae M.R."/>
            <person name="Malavazi I."/>
            <person name="Melin P."/>
            <person name="Meyer V."/>
            <person name="Mielnichuk N."/>
            <person name="Miskei M."/>
            <person name="Molnar A.P."/>
            <person name="Mule G."/>
            <person name="Ngan C.Y."/>
            <person name="Orejas M."/>
            <person name="Orosz E."/>
            <person name="Ouedraogo J.P."/>
            <person name="Overkamp K.M."/>
            <person name="Park H.-S."/>
            <person name="Perrone G."/>
            <person name="Piumi F."/>
            <person name="Punt P.J."/>
            <person name="Ram A.F."/>
            <person name="Ramon A."/>
            <person name="Rauscher S."/>
            <person name="Record E."/>
            <person name="Riano-Pachon D.M."/>
            <person name="Robert V."/>
            <person name="Roehrig J."/>
            <person name="Ruller R."/>
            <person name="Salamov A."/>
            <person name="Salih N.S."/>
            <person name="Samson R.A."/>
            <person name="Sandor E."/>
            <person name="Sanguinetti M."/>
            <person name="Schuetze T."/>
            <person name="Sepcic K."/>
            <person name="Shelest E."/>
            <person name="Sherlock G."/>
            <person name="Sophianopoulou V."/>
            <person name="Squina F.M."/>
            <person name="Sun H."/>
            <person name="Susca A."/>
            <person name="Todd R.B."/>
            <person name="Tsang A."/>
            <person name="Unkles S.E."/>
            <person name="van de Wiele N."/>
            <person name="van Rossen-Uffink D."/>
            <person name="Oliveira J.V."/>
            <person name="Vesth T.C."/>
            <person name="Visser J."/>
            <person name="Yu J.-H."/>
            <person name="Zhou M."/>
            <person name="Andersen M.R."/>
            <person name="Archer D.B."/>
            <person name="Baker S.E."/>
            <person name="Benoit I."/>
            <person name="Brakhage A.A."/>
            <person name="Braus G.H."/>
            <person name="Fischer R."/>
            <person name="Frisvad J.C."/>
            <person name="Goldman G.H."/>
            <person name="Houbraken J."/>
            <person name="Oakley B."/>
            <person name="Pocsi I."/>
            <person name="Scazzocchio C."/>
            <person name="Seiboth B."/>
            <person name="vanKuyk P.A."/>
            <person name="Wortman J."/>
            <person name="Dyer P.S."/>
            <person name="Grigoriev I.V."/>
        </authorList>
    </citation>
    <scope>NUCLEOTIDE SEQUENCE [LARGE SCALE GENOMIC DNA]</scope>
    <source>
        <strain evidence="3">CBS 101740 / IMI 381727 / IBT 21946</strain>
    </source>
</reference>
<dbReference type="InterPro" id="IPR046670">
    <property type="entry name" value="DUF6540"/>
</dbReference>
<dbReference type="Pfam" id="PF20174">
    <property type="entry name" value="DUF6540"/>
    <property type="match status" value="1"/>
</dbReference>
<feature type="region of interest" description="Disordered" evidence="1">
    <location>
        <begin position="1"/>
        <end position="50"/>
    </location>
</feature>
<dbReference type="GeneID" id="93579825"/>
<proteinExistence type="predicted"/>
<dbReference type="Proteomes" id="UP000184499">
    <property type="component" value="Unassembled WGS sequence"/>
</dbReference>
<evidence type="ECO:0000256" key="1">
    <source>
        <dbReference type="SAM" id="MobiDB-lite"/>
    </source>
</evidence>
<evidence type="ECO:0000313" key="2">
    <source>
        <dbReference type="EMBL" id="OJJ71822.1"/>
    </source>
</evidence>
<accession>A0A1L9UJJ1</accession>
<dbReference type="EMBL" id="KV878684">
    <property type="protein sequence ID" value="OJJ71822.1"/>
    <property type="molecule type" value="Genomic_DNA"/>
</dbReference>
<name>A0A1L9UJJ1_ASPBC</name>
<evidence type="ECO:0000313" key="3">
    <source>
        <dbReference type="Proteomes" id="UP000184499"/>
    </source>
</evidence>
<dbReference type="AlphaFoldDB" id="A0A1L9UJJ1"/>
<protein>
    <submittedName>
        <fullName evidence="2">Uncharacterized protein</fullName>
    </submittedName>
</protein>
<sequence length="248" mass="28663">MSGQTPSNTETRTTYHTERRGPIQTEVPFRPNTPPPQPPDESTTHPKPRAPYPSWKISHVWFHVPPGAEDFHDRSWPWYRHGLWIEHGPQGRGHLHHAIGNVSDKEGLTYAVKHYKYPITNEPTYAGETVIGYLSPERYPDLKEQFLKCQAPSQQKKYNRLRNITEPFWINENDQTAFYTSDTLESYSFPPLKMDRYFIKVQLLEKVKEMPLSRTEAGDYVVLSGFFPVEEWDAPEEPTFASAAEGSS</sequence>
<dbReference type="RefSeq" id="XP_067479070.1">
    <property type="nucleotide sequence ID" value="XM_067627337.1"/>
</dbReference>
<dbReference type="OrthoDB" id="4434800at2759"/>
<keyword evidence="3" id="KW-1185">Reference proteome</keyword>
<organism evidence="2 3">
    <name type="scientific">Aspergillus brasiliensis (strain CBS 101740 / IMI 381727 / IBT 21946)</name>
    <dbReference type="NCBI Taxonomy" id="767769"/>
    <lineage>
        <taxon>Eukaryota</taxon>
        <taxon>Fungi</taxon>
        <taxon>Dikarya</taxon>
        <taxon>Ascomycota</taxon>
        <taxon>Pezizomycotina</taxon>
        <taxon>Eurotiomycetes</taxon>
        <taxon>Eurotiomycetidae</taxon>
        <taxon>Eurotiales</taxon>
        <taxon>Aspergillaceae</taxon>
        <taxon>Aspergillus</taxon>
        <taxon>Aspergillus subgen. Circumdati</taxon>
    </lineage>
</organism>
<dbReference type="VEuPathDB" id="FungiDB:ASPBRDRAFT_55097"/>